<dbReference type="CTD" id="4539"/>
<keyword evidence="8 11" id="KW-0472">Membrane</keyword>
<feature type="transmembrane region" description="Helical" evidence="11">
    <location>
        <begin position="58"/>
        <end position="84"/>
    </location>
</feature>
<evidence type="ECO:0000256" key="2">
    <source>
        <dbReference type="ARBA" id="ARBA00010519"/>
    </source>
</evidence>
<reference evidence="12" key="1">
    <citation type="journal article" date="2012" name="PLoS ONE">
        <title>Comparative mitogenomic analysis of damsel bugs representing three tribes in the family Nabidae (Insecta: Hemiptera).</title>
        <authorList>
            <person name="Li H."/>
            <person name="Liu H.Y."/>
            <person name="Song F."/>
            <person name="Shi A.M."/>
            <person name="Zhou X.G."/>
            <person name="Cai W.Z."/>
        </authorList>
    </citation>
    <scope>NUCLEOTIDE SEQUENCE</scope>
</reference>
<protein>
    <recommendedName>
        <fullName evidence="3">NADH-ubiquinone oxidoreductase chain 4L</fullName>
    </recommendedName>
    <alternativeName>
        <fullName evidence="9">NADH dehydrogenase subunit 4L</fullName>
    </alternativeName>
</protein>
<evidence type="ECO:0000256" key="11">
    <source>
        <dbReference type="SAM" id="Phobius"/>
    </source>
</evidence>
<comment type="catalytic activity">
    <reaction evidence="10">
        <text>a ubiquinone + NADH + 5 H(+)(in) = a ubiquinol + NAD(+) + 4 H(+)(out)</text>
        <dbReference type="Rhea" id="RHEA:29091"/>
        <dbReference type="Rhea" id="RHEA-COMP:9565"/>
        <dbReference type="Rhea" id="RHEA-COMP:9566"/>
        <dbReference type="ChEBI" id="CHEBI:15378"/>
        <dbReference type="ChEBI" id="CHEBI:16389"/>
        <dbReference type="ChEBI" id="CHEBI:17976"/>
        <dbReference type="ChEBI" id="CHEBI:57540"/>
        <dbReference type="ChEBI" id="CHEBI:57945"/>
        <dbReference type="EC" id="7.1.1.2"/>
    </reaction>
</comment>
<evidence type="ECO:0000256" key="6">
    <source>
        <dbReference type="ARBA" id="ARBA00022989"/>
    </source>
</evidence>
<dbReference type="EMBL" id="JF907591">
    <property type="protein sequence ID" value="AEI53351.1"/>
    <property type="molecule type" value="Genomic_DNA"/>
</dbReference>
<dbReference type="RefSeq" id="YP_007025108.1">
    <property type="nucleotide sequence ID" value="NC_019595.1"/>
</dbReference>
<evidence type="ECO:0000256" key="4">
    <source>
        <dbReference type="ARBA" id="ARBA00022692"/>
    </source>
</evidence>
<keyword evidence="5" id="KW-1278">Translocase</keyword>
<evidence type="ECO:0000256" key="9">
    <source>
        <dbReference type="ARBA" id="ARBA00031586"/>
    </source>
</evidence>
<dbReference type="InterPro" id="IPR039428">
    <property type="entry name" value="NUOK/Mnh_C1-like"/>
</dbReference>
<geneLocation type="mitochondrion" evidence="12"/>
<gene>
    <name evidence="12" type="primary">ND4L</name>
</gene>
<proteinExistence type="inferred from homology"/>
<evidence type="ECO:0000256" key="5">
    <source>
        <dbReference type="ARBA" id="ARBA00022967"/>
    </source>
</evidence>
<feature type="transmembrane region" description="Helical" evidence="11">
    <location>
        <begin position="6"/>
        <end position="27"/>
    </location>
</feature>
<dbReference type="GO" id="GO:0016020">
    <property type="term" value="C:membrane"/>
    <property type="evidence" value="ECO:0007669"/>
    <property type="project" value="UniProtKB-SubCell"/>
</dbReference>
<evidence type="ECO:0000256" key="7">
    <source>
        <dbReference type="ARBA" id="ARBA00023027"/>
    </source>
</evidence>
<keyword evidence="12" id="KW-0496">Mitochondrion</keyword>
<name>K7NBU7_9HEMI</name>
<evidence type="ECO:0000256" key="8">
    <source>
        <dbReference type="ARBA" id="ARBA00023136"/>
    </source>
</evidence>
<comment type="subcellular location">
    <subcellularLocation>
        <location evidence="1">Membrane</location>
        <topology evidence="1">Multi-pass membrane protein</topology>
    </subcellularLocation>
</comment>
<dbReference type="Pfam" id="PF00420">
    <property type="entry name" value="Oxidored_q2"/>
    <property type="match status" value="1"/>
</dbReference>
<dbReference type="GO" id="GO:0008137">
    <property type="term" value="F:NADH dehydrogenase (ubiquinone) activity"/>
    <property type="evidence" value="ECO:0007669"/>
    <property type="project" value="UniProtKB-EC"/>
</dbReference>
<organism evidence="12">
    <name type="scientific">Gorpis annulatus</name>
    <dbReference type="NCBI Taxonomy" id="696245"/>
    <lineage>
        <taxon>Eukaryota</taxon>
        <taxon>Metazoa</taxon>
        <taxon>Ecdysozoa</taxon>
        <taxon>Arthropoda</taxon>
        <taxon>Hexapoda</taxon>
        <taxon>Insecta</taxon>
        <taxon>Pterygota</taxon>
        <taxon>Neoptera</taxon>
        <taxon>Paraneoptera</taxon>
        <taxon>Hemiptera</taxon>
        <taxon>Heteroptera</taxon>
        <taxon>Panheteroptera</taxon>
        <taxon>Cimicomorpha</taxon>
        <taxon>Nabidae</taxon>
        <taxon>Nabinae</taxon>
        <taxon>Gorpis</taxon>
    </lineage>
</organism>
<sequence>MYFNSNFMEYTVITMFIISMFTFCLVFKHLLMTLLSMEFLVLTNFFLFFMFLDNYGCGFYIIMLFLTFSVCEACLGLAILVSLIRCHGNDMIMSLNPLLW</sequence>
<keyword evidence="7" id="KW-0520">NAD</keyword>
<feature type="transmembrane region" description="Helical" evidence="11">
    <location>
        <begin position="34"/>
        <end position="52"/>
    </location>
</feature>
<dbReference type="AlphaFoldDB" id="K7NBU7"/>
<accession>K7NBU7</accession>
<evidence type="ECO:0000256" key="1">
    <source>
        <dbReference type="ARBA" id="ARBA00004141"/>
    </source>
</evidence>
<dbReference type="GeneID" id="14048556"/>
<keyword evidence="4 11" id="KW-0812">Transmembrane</keyword>
<dbReference type="Gene3D" id="1.10.287.3510">
    <property type="match status" value="1"/>
</dbReference>
<keyword evidence="6 11" id="KW-1133">Transmembrane helix</keyword>
<evidence type="ECO:0000256" key="3">
    <source>
        <dbReference type="ARBA" id="ARBA00016612"/>
    </source>
</evidence>
<evidence type="ECO:0000256" key="10">
    <source>
        <dbReference type="ARBA" id="ARBA00049551"/>
    </source>
</evidence>
<comment type="similarity">
    <text evidence="2">Belongs to the complex I subunit 4L family.</text>
</comment>
<evidence type="ECO:0000313" key="12">
    <source>
        <dbReference type="EMBL" id="AEI53351.1"/>
    </source>
</evidence>